<comment type="caution">
    <text evidence="10">The sequence shown here is derived from an EMBL/GenBank/DDBJ whole genome shotgun (WGS) entry which is preliminary data.</text>
</comment>
<reference evidence="10 11" key="1">
    <citation type="submission" date="2021-09" db="EMBL/GenBank/DDBJ databases">
        <title>Genomic insights and catalytic innovation underlie evolution of tropane alkaloids biosynthesis.</title>
        <authorList>
            <person name="Wang Y.-J."/>
            <person name="Tian T."/>
            <person name="Huang J.-P."/>
            <person name="Huang S.-X."/>
        </authorList>
    </citation>
    <scope>NUCLEOTIDE SEQUENCE [LARGE SCALE GENOMIC DNA]</scope>
    <source>
        <strain evidence="10">KIB-2018</strain>
        <tissue evidence="10">Leaf</tissue>
    </source>
</reference>
<dbReference type="InterPro" id="IPR002182">
    <property type="entry name" value="NB-ARC"/>
</dbReference>
<protein>
    <recommendedName>
        <fullName evidence="1">ADP-ribosyl cyclase/cyclic ADP-ribose hydrolase</fullName>
        <ecNumber evidence="1">3.2.2.6</ecNumber>
    </recommendedName>
</protein>
<evidence type="ECO:0000256" key="7">
    <source>
        <dbReference type="ARBA" id="ARBA00047304"/>
    </source>
</evidence>
<dbReference type="EMBL" id="JAIWQS010000007">
    <property type="protein sequence ID" value="KAJ8759493.1"/>
    <property type="molecule type" value="Genomic_DNA"/>
</dbReference>
<dbReference type="SMART" id="SM00255">
    <property type="entry name" value="TIR"/>
    <property type="match status" value="1"/>
</dbReference>
<evidence type="ECO:0000256" key="4">
    <source>
        <dbReference type="ARBA" id="ARBA00022801"/>
    </source>
</evidence>
<dbReference type="Proteomes" id="UP001159364">
    <property type="component" value="Linkage Group LG07"/>
</dbReference>
<dbReference type="InterPro" id="IPR044974">
    <property type="entry name" value="Disease_R_plants"/>
</dbReference>
<keyword evidence="3" id="KW-0677">Repeat</keyword>
<evidence type="ECO:0000313" key="10">
    <source>
        <dbReference type="EMBL" id="KAJ8759493.1"/>
    </source>
</evidence>
<feature type="region of interest" description="Disordered" evidence="8">
    <location>
        <begin position="1150"/>
        <end position="1182"/>
    </location>
</feature>
<evidence type="ECO:0000256" key="6">
    <source>
        <dbReference type="ARBA" id="ARBA00023027"/>
    </source>
</evidence>
<evidence type="ECO:0000256" key="5">
    <source>
        <dbReference type="ARBA" id="ARBA00022821"/>
    </source>
</evidence>
<keyword evidence="11" id="KW-1185">Reference proteome</keyword>
<dbReference type="SUPFAM" id="SSF52540">
    <property type="entry name" value="P-loop containing nucleoside triphosphate hydrolases"/>
    <property type="match status" value="1"/>
</dbReference>
<dbReference type="Gene3D" id="3.40.50.10140">
    <property type="entry name" value="Toll/interleukin-1 receptor homology (TIR) domain"/>
    <property type="match status" value="1"/>
</dbReference>
<evidence type="ECO:0000256" key="8">
    <source>
        <dbReference type="SAM" id="MobiDB-lite"/>
    </source>
</evidence>
<dbReference type="Pfam" id="PF01582">
    <property type="entry name" value="TIR"/>
    <property type="match status" value="1"/>
</dbReference>
<dbReference type="InterPro" id="IPR045344">
    <property type="entry name" value="C-JID"/>
</dbReference>
<keyword evidence="6" id="KW-0520">NAD</keyword>
<dbReference type="SUPFAM" id="SSF52058">
    <property type="entry name" value="L domain-like"/>
    <property type="match status" value="1"/>
</dbReference>
<dbReference type="EC" id="3.2.2.6" evidence="1"/>
<dbReference type="Pfam" id="PF00560">
    <property type="entry name" value="LRR_1"/>
    <property type="match status" value="1"/>
</dbReference>
<dbReference type="InterPro" id="IPR042197">
    <property type="entry name" value="Apaf_helical"/>
</dbReference>
<evidence type="ECO:0000256" key="2">
    <source>
        <dbReference type="ARBA" id="ARBA00022614"/>
    </source>
</evidence>
<dbReference type="Gene3D" id="3.40.50.300">
    <property type="entry name" value="P-loop containing nucleotide triphosphate hydrolases"/>
    <property type="match status" value="1"/>
</dbReference>
<dbReference type="AlphaFoldDB" id="A0AAV8SYV6"/>
<dbReference type="GO" id="GO:0061809">
    <property type="term" value="F:NAD+ nucleosidase activity, cyclic ADP-ribose generating"/>
    <property type="evidence" value="ECO:0007669"/>
    <property type="project" value="UniProtKB-EC"/>
</dbReference>
<dbReference type="InterPro" id="IPR032675">
    <property type="entry name" value="LRR_dom_sf"/>
</dbReference>
<evidence type="ECO:0000256" key="3">
    <source>
        <dbReference type="ARBA" id="ARBA00022737"/>
    </source>
</evidence>
<evidence type="ECO:0000313" key="11">
    <source>
        <dbReference type="Proteomes" id="UP001159364"/>
    </source>
</evidence>
<sequence>MATQQWKYHVFISFRGEDTRLNFVCHLDKALRRTGLNTFVDNQLQRGEEINTALVQAIQDSKVALIIFSENYASSSWCLDELLKIIECGETHNQIVIPVFYRVNPSDVRKQNGSFQESFAKHIENPRYSNKIQKWKDALTKAANISGMGPDVNREDNKLIDQIVKDVSEKLKHLYPCSLERFVGLKSKISEVKTLLATGSSDVRMLGIWGMGGIGKTTLAQAIFAEVSSQFEGRSFVNVREELEKGGIQKLLEKLISELLEERDVKIYTPIVGPGLYILERLKSKKVFVVFDDATDRSQLKRLIGNPCWFGAGSNIIITSRDKQVLQTITEITDDNIYEVKALSDTKSRQLFERNAFKEKQPLQDHIPLIDSFVNYARGNPLAIEVLGSFVCGKGVELWEDALTKLLNCPDNDIQNVLKLSYEGLDREEKAIFLHIACFFKGENVNEAKRVFPSCGLSADIEVSRLVDKSLLTISVYHDKLHMHDLLQGMGREIVRQESKDPRRRSRLWDAKEIQRVFEEIEGAGKLKAAAQSLIESPLISCVTDIIFGMLPFGIGNIKVPSSSCQFFSKITRLNMRYCENLKSFPNNVDLQCLEILDLWACSNLIVFSEISTNLRKLNVGATAIKEVHSSSIEGLSRLQELEMAICTELESLPSNICKLQALQILNLGHCSSLKKFPEILEPMYNLRRVKLSNSGIEAIPSSIDNMKGLESLELKNCLNLAYFPENFGNLVRGIADFWFNTAFKQRMFKILNVENLDCFFFHIHGRGNCRQAGHIDDSFVTIGRGNCHKVEMRSHISEGVFYLIDLSSHPCLRFLSPNYYLDLSHCSIKELPKDLGSLYYLRELDLRSNNFEEIPTSIKQLSLLEFLQLDDCPKLRSLPQLPTSLCYLTAVQCESLKTLLAFKQPIFNGCKMDFENCFKLEEKECEAMVYKLLRNWPKDVLLRYLGGRIPEWFKHETTGDIITIKLPSNWFINRRFFGVAFCFVLRYPHIRSMWDDFTFECYFENNCNPTILFPYQSHNDMTIFNHGIPSKQQHVVVVCVHDFNVWISERRQLFDLHCINMASFKFHIRPSAIIKKCGITPLYMQVDEGCSGIAPLYMQVDEGCSGIAPLYMQVDEGYVQGDDDDHDENTYWMLESLLPRTMSTKMKMKLQKKDKDYDEDMNSEDIDDDMIPEDDEDENKD</sequence>
<comment type="catalytic activity">
    <reaction evidence="7">
        <text>NAD(+) + H2O = ADP-D-ribose + nicotinamide + H(+)</text>
        <dbReference type="Rhea" id="RHEA:16301"/>
        <dbReference type="ChEBI" id="CHEBI:15377"/>
        <dbReference type="ChEBI" id="CHEBI:15378"/>
        <dbReference type="ChEBI" id="CHEBI:17154"/>
        <dbReference type="ChEBI" id="CHEBI:57540"/>
        <dbReference type="ChEBI" id="CHEBI:57967"/>
        <dbReference type="EC" id="3.2.2.6"/>
    </reaction>
    <physiologicalReaction direction="left-to-right" evidence="7">
        <dbReference type="Rhea" id="RHEA:16302"/>
    </physiologicalReaction>
</comment>
<evidence type="ECO:0000256" key="1">
    <source>
        <dbReference type="ARBA" id="ARBA00011982"/>
    </source>
</evidence>
<dbReference type="Pfam" id="PF00931">
    <property type="entry name" value="NB-ARC"/>
    <property type="match status" value="1"/>
</dbReference>
<dbReference type="Gene3D" id="1.10.8.430">
    <property type="entry name" value="Helical domain of apoptotic protease-activating factors"/>
    <property type="match status" value="1"/>
</dbReference>
<name>A0AAV8SYV6_9ROSI</name>
<dbReference type="InterPro" id="IPR058192">
    <property type="entry name" value="WHD_ROQ1-like"/>
</dbReference>
<dbReference type="InterPro" id="IPR000157">
    <property type="entry name" value="TIR_dom"/>
</dbReference>
<dbReference type="InterPro" id="IPR035897">
    <property type="entry name" value="Toll_tir_struct_dom_sf"/>
</dbReference>
<feature type="compositionally biased region" description="Acidic residues" evidence="8">
    <location>
        <begin position="1158"/>
        <end position="1182"/>
    </location>
</feature>
<dbReference type="PROSITE" id="PS51450">
    <property type="entry name" value="LRR"/>
    <property type="match status" value="1"/>
</dbReference>
<dbReference type="InterPro" id="IPR001611">
    <property type="entry name" value="Leu-rich_rpt"/>
</dbReference>
<accession>A0AAV8SYV6</accession>
<keyword evidence="2" id="KW-0433">Leucine-rich repeat</keyword>
<dbReference type="FunFam" id="3.40.50.10140:FF:000007">
    <property type="entry name" value="Disease resistance protein (TIR-NBS-LRR class)"/>
    <property type="match status" value="1"/>
</dbReference>
<gene>
    <name evidence="10" type="ORF">K2173_007106</name>
</gene>
<dbReference type="PANTHER" id="PTHR11017">
    <property type="entry name" value="LEUCINE-RICH REPEAT-CONTAINING PROTEIN"/>
    <property type="match status" value="1"/>
</dbReference>
<keyword evidence="4" id="KW-0378">Hydrolase</keyword>
<dbReference type="Pfam" id="PF23282">
    <property type="entry name" value="WHD_ROQ1"/>
    <property type="match status" value="1"/>
</dbReference>
<dbReference type="InterPro" id="IPR036390">
    <property type="entry name" value="WH_DNA-bd_sf"/>
</dbReference>
<dbReference type="SUPFAM" id="SSF46785">
    <property type="entry name" value="Winged helix' DNA-binding domain"/>
    <property type="match status" value="1"/>
</dbReference>
<dbReference type="PANTHER" id="PTHR11017:SF574">
    <property type="entry name" value="ADP-RIBOSYL CYCLASE_CYCLIC ADP-RIBOSE HYDROLASE"/>
    <property type="match status" value="1"/>
</dbReference>
<proteinExistence type="predicted"/>
<dbReference type="Pfam" id="PF20160">
    <property type="entry name" value="C-JID"/>
    <property type="match status" value="1"/>
</dbReference>
<keyword evidence="5" id="KW-0611">Plant defense</keyword>
<dbReference type="InterPro" id="IPR027417">
    <property type="entry name" value="P-loop_NTPase"/>
</dbReference>
<dbReference type="PROSITE" id="PS50104">
    <property type="entry name" value="TIR"/>
    <property type="match status" value="1"/>
</dbReference>
<dbReference type="GO" id="GO:0007165">
    <property type="term" value="P:signal transduction"/>
    <property type="evidence" value="ECO:0007669"/>
    <property type="project" value="InterPro"/>
</dbReference>
<organism evidence="10 11">
    <name type="scientific">Erythroxylum novogranatense</name>
    <dbReference type="NCBI Taxonomy" id="1862640"/>
    <lineage>
        <taxon>Eukaryota</taxon>
        <taxon>Viridiplantae</taxon>
        <taxon>Streptophyta</taxon>
        <taxon>Embryophyta</taxon>
        <taxon>Tracheophyta</taxon>
        <taxon>Spermatophyta</taxon>
        <taxon>Magnoliopsida</taxon>
        <taxon>eudicotyledons</taxon>
        <taxon>Gunneridae</taxon>
        <taxon>Pentapetalae</taxon>
        <taxon>rosids</taxon>
        <taxon>fabids</taxon>
        <taxon>Malpighiales</taxon>
        <taxon>Erythroxylaceae</taxon>
        <taxon>Erythroxylum</taxon>
    </lineage>
</organism>
<dbReference type="GO" id="GO:0006952">
    <property type="term" value="P:defense response"/>
    <property type="evidence" value="ECO:0007669"/>
    <property type="project" value="UniProtKB-KW"/>
</dbReference>
<dbReference type="Gene3D" id="3.80.10.10">
    <property type="entry name" value="Ribonuclease Inhibitor"/>
    <property type="match status" value="2"/>
</dbReference>
<dbReference type="GO" id="GO:0043531">
    <property type="term" value="F:ADP binding"/>
    <property type="evidence" value="ECO:0007669"/>
    <property type="project" value="InterPro"/>
</dbReference>
<feature type="domain" description="TIR" evidence="9">
    <location>
        <begin position="6"/>
        <end position="171"/>
    </location>
</feature>
<dbReference type="SUPFAM" id="SSF52200">
    <property type="entry name" value="Toll/Interleukin receptor TIR domain"/>
    <property type="match status" value="1"/>
</dbReference>
<dbReference type="PRINTS" id="PR00364">
    <property type="entry name" value="DISEASERSIST"/>
</dbReference>
<evidence type="ECO:0000259" key="9">
    <source>
        <dbReference type="PROSITE" id="PS50104"/>
    </source>
</evidence>